<comment type="similarity">
    <text evidence="2">Belongs to the glutamate-gated ion channel (TC 1.A.10.1) family.</text>
</comment>
<dbReference type="PANTHER" id="PTHR18966">
    <property type="entry name" value="IONOTROPIC GLUTAMATE RECEPTOR"/>
    <property type="match status" value="1"/>
</dbReference>
<dbReference type="SUPFAM" id="SSF53850">
    <property type="entry name" value="Periplasmic binding protein-like II"/>
    <property type="match status" value="1"/>
</dbReference>
<organism evidence="20 21">
    <name type="scientific">Varroa destructor</name>
    <name type="common">Honeybee mite</name>
    <dbReference type="NCBI Taxonomy" id="109461"/>
    <lineage>
        <taxon>Eukaryota</taxon>
        <taxon>Metazoa</taxon>
        <taxon>Ecdysozoa</taxon>
        <taxon>Arthropoda</taxon>
        <taxon>Chelicerata</taxon>
        <taxon>Arachnida</taxon>
        <taxon>Acari</taxon>
        <taxon>Parasitiformes</taxon>
        <taxon>Mesostigmata</taxon>
        <taxon>Gamasina</taxon>
        <taxon>Dermanyssoidea</taxon>
        <taxon>Varroidae</taxon>
        <taxon>Varroa</taxon>
    </lineage>
</organism>
<evidence type="ECO:0000259" key="18">
    <source>
        <dbReference type="SMART" id="SM00079"/>
    </source>
</evidence>
<keyword evidence="13" id="KW-0407">Ion channel</keyword>
<evidence type="ECO:0000256" key="2">
    <source>
        <dbReference type="ARBA" id="ARBA00008685"/>
    </source>
</evidence>
<accession>A0A7M7J5E4</accession>
<evidence type="ECO:0000256" key="10">
    <source>
        <dbReference type="ARBA" id="ARBA00023180"/>
    </source>
</evidence>
<dbReference type="GO" id="GO:0045211">
    <property type="term" value="C:postsynaptic membrane"/>
    <property type="evidence" value="ECO:0007669"/>
    <property type="project" value="UniProtKB-SubCell"/>
</dbReference>
<dbReference type="GO" id="GO:0015276">
    <property type="term" value="F:ligand-gated monoatomic ion channel activity"/>
    <property type="evidence" value="ECO:0007669"/>
    <property type="project" value="InterPro"/>
</dbReference>
<evidence type="ECO:0000256" key="15">
    <source>
        <dbReference type="SAM" id="MobiDB-lite"/>
    </source>
</evidence>
<keyword evidence="3" id="KW-0813">Transport</keyword>
<dbReference type="Proteomes" id="UP000594260">
    <property type="component" value="Unplaced"/>
</dbReference>
<feature type="domain" description="Ionotropic glutamate receptor L-glutamate and glycine-binding" evidence="19">
    <location>
        <begin position="457"/>
        <end position="523"/>
    </location>
</feature>
<proteinExistence type="inferred from homology"/>
<dbReference type="KEGG" id="vde:111244349"/>
<evidence type="ECO:0000256" key="9">
    <source>
        <dbReference type="ARBA" id="ARBA00023170"/>
    </source>
</evidence>
<evidence type="ECO:0000256" key="7">
    <source>
        <dbReference type="ARBA" id="ARBA00023065"/>
    </source>
</evidence>
<feature type="region of interest" description="Disordered" evidence="15">
    <location>
        <begin position="888"/>
        <end position="935"/>
    </location>
</feature>
<feature type="transmembrane region" description="Helical" evidence="16">
    <location>
        <begin position="653"/>
        <end position="673"/>
    </location>
</feature>
<dbReference type="AlphaFoldDB" id="A0A7M7J5E4"/>
<feature type="compositionally biased region" description="Low complexity" evidence="15">
    <location>
        <begin position="292"/>
        <end position="321"/>
    </location>
</feature>
<reference evidence="20" key="1">
    <citation type="submission" date="2021-01" db="UniProtKB">
        <authorList>
            <consortium name="EnsemblMetazoa"/>
        </authorList>
    </citation>
    <scope>IDENTIFICATION</scope>
</reference>
<dbReference type="RefSeq" id="XP_022647087.1">
    <property type="nucleotide sequence ID" value="XM_022791352.1"/>
</dbReference>
<evidence type="ECO:0000256" key="14">
    <source>
        <dbReference type="ARBA" id="ARBA00034100"/>
    </source>
</evidence>
<protein>
    <submittedName>
        <fullName evidence="20">Uncharacterized protein</fullName>
    </submittedName>
</protein>
<evidence type="ECO:0000256" key="12">
    <source>
        <dbReference type="ARBA" id="ARBA00023286"/>
    </source>
</evidence>
<evidence type="ECO:0000313" key="20">
    <source>
        <dbReference type="EnsemblMetazoa" id="XP_022647087"/>
    </source>
</evidence>
<keyword evidence="11" id="KW-0628">Postsynaptic cell membrane</keyword>
<dbReference type="Pfam" id="PF00060">
    <property type="entry name" value="Lig_chan"/>
    <property type="match status" value="1"/>
</dbReference>
<dbReference type="Gene3D" id="3.40.50.2300">
    <property type="match status" value="2"/>
</dbReference>
<feature type="signal peptide" evidence="17">
    <location>
        <begin position="1"/>
        <end position="18"/>
    </location>
</feature>
<dbReference type="InterPro" id="IPR001828">
    <property type="entry name" value="ANF_lig-bd_rcpt"/>
</dbReference>
<dbReference type="SMART" id="SM00079">
    <property type="entry name" value="PBPe"/>
    <property type="match status" value="1"/>
</dbReference>
<evidence type="ECO:0000256" key="8">
    <source>
        <dbReference type="ARBA" id="ARBA00023136"/>
    </source>
</evidence>
<evidence type="ECO:0000256" key="1">
    <source>
        <dbReference type="ARBA" id="ARBA00004141"/>
    </source>
</evidence>
<evidence type="ECO:0000256" key="6">
    <source>
        <dbReference type="ARBA" id="ARBA00023018"/>
    </source>
</evidence>
<keyword evidence="4 16" id="KW-0812">Transmembrane</keyword>
<dbReference type="EnsemblMetazoa" id="XM_022791352">
    <property type="protein sequence ID" value="XP_022647087"/>
    <property type="gene ID" value="LOC111244349"/>
</dbReference>
<keyword evidence="8 16" id="KW-0472">Membrane</keyword>
<dbReference type="InParanoid" id="A0A7M7J5E4"/>
<dbReference type="OrthoDB" id="6268236at2759"/>
<keyword evidence="17" id="KW-0732">Signal</keyword>
<sequence length="1019" mass="112809">MRWIAFVLVLCTTVLVQAGDLPVMKIGALLDEDEQVASGALMDTLVARINADHKILPRFRLHVVRVKVTNSFAAAKATCALIDDGCVALIGPTQHESHRMAQEIAARLQVPFFARGRPGASVGMTGASPAGGDNSGPSSSCSTCFDLLPPSRALSRAFADILKAKKWKNYALIYEKNQDLVELAELIKNKNILLYQYQRGERGTKRLIREIGSDPQYNYIVQLPADRANDFFRLAGIVGLLSEYFSYFVTAQDFHTWQLPAEALSNITALQLLHQEFVSLPSDSNGKRQRGGPKQQQFIHQHQASQQQQFQQQQQAQQQLQTPPAPLKYHTALLHDYIFVFARAVGTLSRTQNMAPVSDASCHKPRNGWPMGLTIATQIKATSMQGLFGNIQFDTFGARSNFSAFVTEHKHGTIVKVGTWAPSSGFSMTRNVSWDRVHAEHSLRNRPLRVVTLLSPPFVMWRQQQNSAKSERNGDLEGFCIDLLNELSRMLQLKFDIRLVNDSQHGSRDRQGNWNGLIKDILDMEADVALADLTVNVERARVVSFTTPFLPSQLELLYRPPSTAGDLVSLVKELFSPLSQEVWLSGVACVFMATFAMSYASKFSPRDRVRRSSSKQANIQTWTKPRFSFGDIFHLVACCALRQPPISKRPRGVATRFLTSVLCFTSFVFWSVYTARLTAQFVQRRMHFDELHDAGDLLRVKGIRFGYVANTSSQLFLQGANYEPFSTIWSLIMGAGDISTLPSLEEGLRLVQAGGYAMFTETPAAEYHQCSISDCSVLRLATGIETPGYALALPRASPYTELFSQSVQKLREKEVISRLQRKWFLTPHSLVGAPHPFCRSEIYRWGQLTAPGFATGPFILLGAGALVAALLALIECCCIANARRKRSRKQSSNSVANKKPKGQITSITPIMCSPDSAHQQTCEPKPLPRDGPDDNTQIVAAVTTLLAVPSATGPIPPMPPAPSEDNIEMMRQCRTLDLHALPNILPPATMDLYNNINTMPISATTAESVILTGGVPATR</sequence>
<feature type="chain" id="PRO_5029551097" evidence="17">
    <location>
        <begin position="19"/>
        <end position="1019"/>
    </location>
</feature>
<dbReference type="Pfam" id="PF01094">
    <property type="entry name" value="ANF_receptor"/>
    <property type="match status" value="1"/>
</dbReference>
<evidence type="ECO:0000256" key="5">
    <source>
        <dbReference type="ARBA" id="ARBA00022989"/>
    </source>
</evidence>
<evidence type="ECO:0000256" key="11">
    <source>
        <dbReference type="ARBA" id="ARBA00023257"/>
    </source>
</evidence>
<dbReference type="Gene3D" id="1.10.287.70">
    <property type="match status" value="1"/>
</dbReference>
<dbReference type="SUPFAM" id="SSF53822">
    <property type="entry name" value="Periplasmic binding protein-like I"/>
    <property type="match status" value="1"/>
</dbReference>
<keyword evidence="12" id="KW-1071">Ligand-gated ion channel</keyword>
<keyword evidence="10" id="KW-0325">Glycoprotein</keyword>
<dbReference type="InterPro" id="IPR019594">
    <property type="entry name" value="Glu/Gly-bd"/>
</dbReference>
<dbReference type="GeneID" id="111244349"/>
<keyword evidence="21" id="KW-1185">Reference proteome</keyword>
<name>A0A7M7J5E4_VARDE</name>
<dbReference type="Pfam" id="PF10613">
    <property type="entry name" value="Lig_chan-Glu_bd"/>
    <property type="match status" value="1"/>
</dbReference>
<dbReference type="InterPro" id="IPR028082">
    <property type="entry name" value="Peripla_BP_I"/>
</dbReference>
<dbReference type="SMART" id="SM00918">
    <property type="entry name" value="Lig_chan-Glu_bd"/>
    <property type="match status" value="1"/>
</dbReference>
<feature type="domain" description="Ionotropic glutamate receptor C-terminal" evidence="18">
    <location>
        <begin position="447"/>
        <end position="826"/>
    </location>
</feature>
<dbReference type="InterPro" id="IPR001320">
    <property type="entry name" value="Iontro_rcpt_C"/>
</dbReference>
<comment type="subcellular location">
    <subcellularLocation>
        <location evidence="1">Membrane</location>
        <topology evidence="1">Multi-pass membrane protein</topology>
    </subcellularLocation>
    <subcellularLocation>
        <location evidence="14">Postsynaptic cell membrane</location>
    </subcellularLocation>
</comment>
<feature type="region of interest" description="Disordered" evidence="15">
    <location>
        <begin position="282"/>
        <end position="322"/>
    </location>
</feature>
<keyword evidence="5 16" id="KW-1133">Transmembrane helix</keyword>
<evidence type="ECO:0000256" key="16">
    <source>
        <dbReference type="SAM" id="Phobius"/>
    </source>
</evidence>
<feature type="transmembrane region" description="Helical" evidence="16">
    <location>
        <begin position="858"/>
        <end position="882"/>
    </location>
</feature>
<keyword evidence="9" id="KW-0675">Receptor</keyword>
<evidence type="ECO:0000256" key="4">
    <source>
        <dbReference type="ARBA" id="ARBA00022692"/>
    </source>
</evidence>
<feature type="transmembrane region" description="Helical" evidence="16">
    <location>
        <begin position="582"/>
        <end position="601"/>
    </location>
</feature>
<dbReference type="FunFam" id="3.40.190.10:FF:000024">
    <property type="entry name" value="Glutamate receptor, ionotropic, delta 1"/>
    <property type="match status" value="1"/>
</dbReference>
<evidence type="ECO:0000256" key="3">
    <source>
        <dbReference type="ARBA" id="ARBA00022448"/>
    </source>
</evidence>
<dbReference type="InterPro" id="IPR015683">
    <property type="entry name" value="Ionotropic_Glu_rcpt"/>
</dbReference>
<evidence type="ECO:0000259" key="19">
    <source>
        <dbReference type="SMART" id="SM00918"/>
    </source>
</evidence>
<dbReference type="SMR" id="A0A7M7J5E4"/>
<evidence type="ECO:0000256" key="13">
    <source>
        <dbReference type="ARBA" id="ARBA00023303"/>
    </source>
</evidence>
<keyword evidence="7" id="KW-0406">Ion transport</keyword>
<keyword evidence="6" id="KW-0770">Synapse</keyword>
<dbReference type="Gene3D" id="3.40.190.10">
    <property type="entry name" value="Periplasmic binding protein-like II"/>
    <property type="match status" value="3"/>
</dbReference>
<evidence type="ECO:0000256" key="17">
    <source>
        <dbReference type="SAM" id="SignalP"/>
    </source>
</evidence>
<evidence type="ECO:0000313" key="21">
    <source>
        <dbReference type="Proteomes" id="UP000594260"/>
    </source>
</evidence>